<feature type="binding site" evidence="10">
    <location>
        <position position="216"/>
    </location>
    <ligand>
        <name>NAD(+)</name>
        <dbReference type="ChEBI" id="CHEBI:57540"/>
    </ligand>
</feature>
<dbReference type="Gene3D" id="3.40.50.720">
    <property type="entry name" value="NAD(P)-binding Rossmann-like Domain"/>
    <property type="match status" value="1"/>
</dbReference>
<dbReference type="InterPro" id="IPR011128">
    <property type="entry name" value="G3P_DH_NAD-dep_N"/>
</dbReference>
<feature type="binding site" evidence="9">
    <location>
        <position position="64"/>
    </location>
    <ligand>
        <name>substrate</name>
    </ligand>
</feature>
<proteinExistence type="inferred from homology"/>
<evidence type="ECO:0000256" key="7">
    <source>
        <dbReference type="ARBA" id="ARBA00023264"/>
    </source>
</evidence>
<keyword evidence="2" id="KW-0444">Lipid biosynthesis</keyword>
<dbReference type="InterPro" id="IPR006109">
    <property type="entry name" value="G3P_DH_NAD-dep_C"/>
</dbReference>
<sequence length="297" mass="32913">MNSRYFGEKKLAGKPVLITDQLKTALVDAQYVLLAIPSKFLEAILEQLKAILKNRKVVIINVAKGISLTTKKFWSQVIKENFANNLIALVSLLGPSFASEVFDKELTVINAVGSNEKIVDDVVKLFTTKYFKLIPNTDEIGADLFAALKNVAAIGTGIVYQLHQSMNTRSAIVACVFKEIAEIYQKLTNHQILPLIGFELCGIGDLVLTCTSEKSRNFRFGNQVAMFGVHKALNINDTTVEGYLSAQVIHDILKSNQISAPIIQWVYDVLYKNKDPQAFADIIGEKTQKGNFHSCQS</sequence>
<keyword evidence="4 10" id="KW-0520">NAD</keyword>
<evidence type="ECO:0000256" key="4">
    <source>
        <dbReference type="ARBA" id="ARBA00023027"/>
    </source>
</evidence>
<evidence type="ECO:0000256" key="10">
    <source>
        <dbReference type="PIRSR" id="PIRSR000114-3"/>
    </source>
</evidence>
<evidence type="ECO:0000259" key="13">
    <source>
        <dbReference type="Pfam" id="PF01210"/>
    </source>
</evidence>
<dbReference type="GO" id="GO:0008654">
    <property type="term" value="P:phospholipid biosynthetic process"/>
    <property type="evidence" value="ECO:0007669"/>
    <property type="project" value="UniProtKB-KW"/>
</dbReference>
<dbReference type="Pfam" id="PF01210">
    <property type="entry name" value="NAD_Gly3P_dh_N"/>
    <property type="match status" value="1"/>
</dbReference>
<comment type="catalytic activity">
    <reaction evidence="12">
        <text>sn-glycerol 3-phosphate + NADP(+) = dihydroxyacetone phosphate + NADPH + H(+)</text>
        <dbReference type="Rhea" id="RHEA:11096"/>
        <dbReference type="ChEBI" id="CHEBI:15378"/>
        <dbReference type="ChEBI" id="CHEBI:57597"/>
        <dbReference type="ChEBI" id="CHEBI:57642"/>
        <dbReference type="ChEBI" id="CHEBI:57783"/>
        <dbReference type="ChEBI" id="CHEBI:58349"/>
        <dbReference type="EC" id="1.1.1.94"/>
    </reaction>
</comment>
<evidence type="ECO:0000256" key="2">
    <source>
        <dbReference type="ARBA" id="ARBA00022516"/>
    </source>
</evidence>
<dbReference type="EMBL" id="HG937516">
    <property type="protein sequence ID" value="CDN40237.1"/>
    <property type="molecule type" value="Genomic_DNA"/>
</dbReference>
<dbReference type="KEGG" id="mamp:MAMA39_01130"/>
<dbReference type="EC" id="1.1.1.94" evidence="12"/>
<dbReference type="AlphaFoldDB" id="A0A292II98"/>
<keyword evidence="7" id="KW-1208">Phospholipid metabolism</keyword>
<evidence type="ECO:0000256" key="3">
    <source>
        <dbReference type="ARBA" id="ARBA00023002"/>
    </source>
</evidence>
<accession>A0A292II98</accession>
<keyword evidence="3 11" id="KW-0560">Oxidoreductase</keyword>
<evidence type="ECO:0000256" key="1">
    <source>
        <dbReference type="ARBA" id="ARBA00011009"/>
    </source>
</evidence>
<dbReference type="GO" id="GO:0046168">
    <property type="term" value="P:glycerol-3-phosphate catabolic process"/>
    <property type="evidence" value="ECO:0007669"/>
    <property type="project" value="InterPro"/>
</dbReference>
<protein>
    <recommendedName>
        <fullName evidence="12">Glycerol-3-phosphate dehydrogenase</fullName>
        <ecNumber evidence="12">1.1.1.94</ecNumber>
    </recommendedName>
</protein>
<dbReference type="PRINTS" id="PR00077">
    <property type="entry name" value="GPDHDRGNASE"/>
</dbReference>
<feature type="binding site" evidence="10">
    <location>
        <position position="98"/>
    </location>
    <ligand>
        <name>NAD(+)</name>
        <dbReference type="ChEBI" id="CHEBI:57540"/>
    </ligand>
</feature>
<feature type="active site" description="Proton acceptor" evidence="8">
    <location>
        <position position="149"/>
    </location>
</feature>
<keyword evidence="16" id="KW-1185">Reference proteome</keyword>
<feature type="domain" description="Glycerol-3-phosphate dehydrogenase NAD-dependent C-terminal" evidence="14">
    <location>
        <begin position="138"/>
        <end position="279"/>
    </location>
</feature>
<evidence type="ECO:0000256" key="12">
    <source>
        <dbReference type="RuleBase" id="RU000439"/>
    </source>
</evidence>
<dbReference type="PANTHER" id="PTHR11728:SF1">
    <property type="entry name" value="GLYCEROL-3-PHOSPHATE DEHYDROGENASE [NAD(+)] 2, CHLOROPLASTIC"/>
    <property type="match status" value="1"/>
</dbReference>
<keyword evidence="5" id="KW-0443">Lipid metabolism</keyword>
<dbReference type="SUPFAM" id="SSF48179">
    <property type="entry name" value="6-phosphogluconate dehydrogenase C-terminal domain-like"/>
    <property type="match status" value="1"/>
</dbReference>
<name>A0A292II98_9MOLU</name>
<evidence type="ECO:0000256" key="8">
    <source>
        <dbReference type="PIRSR" id="PIRSR000114-1"/>
    </source>
</evidence>
<comment type="similarity">
    <text evidence="1 11">Belongs to the NAD-dependent glycerol-3-phosphate dehydrogenase family.</text>
</comment>
<feature type="binding site" evidence="10">
    <location>
        <position position="40"/>
    </location>
    <ligand>
        <name>NAD(+)</name>
        <dbReference type="ChEBI" id="CHEBI:57540"/>
    </ligand>
</feature>
<dbReference type="GO" id="GO:0005829">
    <property type="term" value="C:cytosol"/>
    <property type="evidence" value="ECO:0007669"/>
    <property type="project" value="TreeGrafter"/>
</dbReference>
<dbReference type="InterPro" id="IPR008927">
    <property type="entry name" value="6-PGluconate_DH-like_C_sf"/>
</dbReference>
<dbReference type="Gene3D" id="1.10.1040.10">
    <property type="entry name" value="N-(1-d-carboxylethyl)-l-norvaline Dehydrogenase, domain 2"/>
    <property type="match status" value="1"/>
</dbReference>
<organism evidence="15 16">
    <name type="scientific">Mycoplasma amphoriforme A39</name>
    <dbReference type="NCBI Taxonomy" id="572419"/>
    <lineage>
        <taxon>Bacteria</taxon>
        <taxon>Bacillati</taxon>
        <taxon>Mycoplasmatota</taxon>
        <taxon>Mollicutes</taxon>
        <taxon>Mycoplasmataceae</taxon>
        <taxon>Mycoplasma</taxon>
    </lineage>
</organism>
<evidence type="ECO:0000313" key="16">
    <source>
        <dbReference type="Proteomes" id="UP000261764"/>
    </source>
</evidence>
<feature type="domain" description="Glycerol-3-phosphate dehydrogenase NAD-dependent N-terminal" evidence="13">
    <location>
        <begin position="2"/>
        <end position="116"/>
    </location>
</feature>
<evidence type="ECO:0000256" key="11">
    <source>
        <dbReference type="RuleBase" id="RU000437"/>
    </source>
</evidence>
<dbReference type="PANTHER" id="PTHR11728">
    <property type="entry name" value="GLYCEROL-3-PHOSPHATE DEHYDROGENASE"/>
    <property type="match status" value="1"/>
</dbReference>
<feature type="binding site" evidence="9">
    <location>
        <begin position="216"/>
        <end position="217"/>
    </location>
    <ligand>
        <name>substrate</name>
    </ligand>
</feature>
<keyword evidence="6" id="KW-0594">Phospholipid biosynthesis</keyword>
<evidence type="ECO:0000259" key="14">
    <source>
        <dbReference type="Pfam" id="PF07479"/>
    </source>
</evidence>
<evidence type="ECO:0000313" key="15">
    <source>
        <dbReference type="EMBL" id="CDN40237.1"/>
    </source>
</evidence>
<dbReference type="SUPFAM" id="SSF51735">
    <property type="entry name" value="NAD(P)-binding Rossmann-fold domains"/>
    <property type="match status" value="1"/>
</dbReference>
<reference evidence="15 16" key="1">
    <citation type="journal article" date="2015" name="Clin. Infect. Dis.">
        <title>Genomic Investigations unmask Mycoplasma amphoriforme, a new respiratory pathogen.</title>
        <authorList>
            <person name="Gillespie S.H."/>
            <person name="Ling C.L."/>
            <person name="Oravcova K."/>
            <person name="Pinheiro M."/>
            <person name="Wells L."/>
            <person name="Bryant J.M."/>
            <person name="McHugh T.D."/>
            <person name="Bebear C."/>
            <person name="Webster D."/>
            <person name="Harris S.R."/>
            <person name="Seth-Smith H.M."/>
            <person name="Thomson N.R."/>
        </authorList>
    </citation>
    <scope>NUCLEOTIDE SEQUENCE [LARGE SCALE GENOMIC DNA]</scope>
    <source>
        <strain evidence="15 16">A39</strain>
    </source>
</reference>
<evidence type="ECO:0000256" key="6">
    <source>
        <dbReference type="ARBA" id="ARBA00023209"/>
    </source>
</evidence>
<dbReference type="Proteomes" id="UP000261764">
    <property type="component" value="Chromosome I"/>
</dbReference>
<dbReference type="InterPro" id="IPR006168">
    <property type="entry name" value="G3P_DH_NAD-dep"/>
</dbReference>
<dbReference type="PIRSF" id="PIRSF000114">
    <property type="entry name" value="Glycerol-3-P_dh"/>
    <property type="match status" value="1"/>
</dbReference>
<dbReference type="GO" id="GO:0051287">
    <property type="term" value="F:NAD binding"/>
    <property type="evidence" value="ECO:0007669"/>
    <property type="project" value="InterPro"/>
</dbReference>
<dbReference type="GO" id="GO:0005975">
    <property type="term" value="P:carbohydrate metabolic process"/>
    <property type="evidence" value="ECO:0007669"/>
    <property type="project" value="InterPro"/>
</dbReference>
<dbReference type="InterPro" id="IPR036291">
    <property type="entry name" value="NAD(P)-bd_dom_sf"/>
</dbReference>
<gene>
    <name evidence="15" type="ORF">MAMA39_01130</name>
</gene>
<evidence type="ECO:0000256" key="9">
    <source>
        <dbReference type="PIRSR" id="PIRSR000114-2"/>
    </source>
</evidence>
<evidence type="ECO:0000256" key="5">
    <source>
        <dbReference type="ARBA" id="ARBA00023098"/>
    </source>
</evidence>
<dbReference type="GO" id="GO:0141153">
    <property type="term" value="F:glycerol-3-phosphate dehydrogenase (NADP+) activity"/>
    <property type="evidence" value="ECO:0007669"/>
    <property type="project" value="RHEA"/>
</dbReference>
<dbReference type="Pfam" id="PF07479">
    <property type="entry name" value="NAD_Gly3P_dh_C"/>
    <property type="match status" value="1"/>
</dbReference>
<dbReference type="InterPro" id="IPR013328">
    <property type="entry name" value="6PGD_dom2"/>
</dbReference>